<dbReference type="PANTHER" id="PTHR23528">
    <property type="match status" value="1"/>
</dbReference>
<dbReference type="InterPro" id="IPR005829">
    <property type="entry name" value="Sugar_transporter_CS"/>
</dbReference>
<evidence type="ECO:0000256" key="4">
    <source>
        <dbReference type="ARBA" id="ARBA00023136"/>
    </source>
</evidence>
<feature type="transmembrane region" description="Helical" evidence="5">
    <location>
        <begin position="26"/>
        <end position="47"/>
    </location>
</feature>
<dbReference type="InterPro" id="IPR020846">
    <property type="entry name" value="MFS_dom"/>
</dbReference>
<evidence type="ECO:0000256" key="5">
    <source>
        <dbReference type="SAM" id="Phobius"/>
    </source>
</evidence>
<dbReference type="AlphaFoldDB" id="A0A553V4U5"/>
<evidence type="ECO:0000313" key="8">
    <source>
        <dbReference type="Proteomes" id="UP000316092"/>
    </source>
</evidence>
<dbReference type="PROSITE" id="PS50850">
    <property type="entry name" value="MFS"/>
    <property type="match status" value="1"/>
</dbReference>
<comment type="subcellular location">
    <subcellularLocation>
        <location evidence="1">Membrane</location>
        <topology evidence="1">Multi-pass membrane protein</topology>
    </subcellularLocation>
</comment>
<feature type="transmembrane region" description="Helical" evidence="5">
    <location>
        <begin position="228"/>
        <end position="251"/>
    </location>
</feature>
<name>A0A553V4U5_9DEIO</name>
<dbReference type="InterPro" id="IPR011701">
    <property type="entry name" value="MFS"/>
</dbReference>
<protein>
    <submittedName>
        <fullName evidence="7">SLC45 family MFS transporter</fullName>
    </submittedName>
</protein>
<evidence type="ECO:0000259" key="6">
    <source>
        <dbReference type="PROSITE" id="PS50850"/>
    </source>
</evidence>
<dbReference type="Pfam" id="PF07690">
    <property type="entry name" value="MFS_1"/>
    <property type="match status" value="1"/>
</dbReference>
<feature type="transmembrane region" description="Helical" evidence="5">
    <location>
        <begin position="59"/>
        <end position="79"/>
    </location>
</feature>
<feature type="transmembrane region" description="Helical" evidence="5">
    <location>
        <begin position="271"/>
        <end position="290"/>
    </location>
</feature>
<feature type="transmembrane region" description="Helical" evidence="5">
    <location>
        <begin position="395"/>
        <end position="413"/>
    </location>
</feature>
<comment type="caution">
    <text evidence="7">The sequence shown here is derived from an EMBL/GenBank/DDBJ whole genome shotgun (WGS) entry which is preliminary data.</text>
</comment>
<keyword evidence="3 5" id="KW-1133">Transmembrane helix</keyword>
<evidence type="ECO:0000256" key="3">
    <source>
        <dbReference type="ARBA" id="ARBA00022989"/>
    </source>
</evidence>
<dbReference type="Proteomes" id="UP000316092">
    <property type="component" value="Unassembled WGS sequence"/>
</dbReference>
<dbReference type="PANTHER" id="PTHR23528:SF1">
    <property type="entry name" value="MAJOR FACILITATOR SUPERFAMILY (MFS) PROFILE DOMAIN-CONTAINING PROTEIN"/>
    <property type="match status" value="1"/>
</dbReference>
<dbReference type="Gene3D" id="1.20.1250.20">
    <property type="entry name" value="MFS general substrate transporter like domains"/>
    <property type="match status" value="2"/>
</dbReference>
<keyword evidence="2 5" id="KW-0812">Transmembrane</keyword>
<gene>
    <name evidence="7" type="ORF">FNU79_04990</name>
</gene>
<dbReference type="GO" id="GO:0016020">
    <property type="term" value="C:membrane"/>
    <property type="evidence" value="ECO:0007669"/>
    <property type="project" value="UniProtKB-SubCell"/>
</dbReference>
<organism evidence="7 8">
    <name type="scientific">Deinococcus detaillensis</name>
    <dbReference type="NCBI Taxonomy" id="2592048"/>
    <lineage>
        <taxon>Bacteria</taxon>
        <taxon>Thermotogati</taxon>
        <taxon>Deinococcota</taxon>
        <taxon>Deinococci</taxon>
        <taxon>Deinococcales</taxon>
        <taxon>Deinococcaceae</taxon>
        <taxon>Deinococcus</taxon>
    </lineage>
</organism>
<feature type="transmembrane region" description="Helical" evidence="5">
    <location>
        <begin position="119"/>
        <end position="138"/>
    </location>
</feature>
<feature type="transmembrane region" description="Helical" evidence="5">
    <location>
        <begin position="91"/>
        <end position="113"/>
    </location>
</feature>
<dbReference type="EMBL" id="VKDB01000003">
    <property type="protein sequence ID" value="TSA87241.1"/>
    <property type="molecule type" value="Genomic_DNA"/>
</dbReference>
<dbReference type="OrthoDB" id="7584869at2"/>
<keyword evidence="4 5" id="KW-0472">Membrane</keyword>
<accession>A0A553V4U5</accession>
<dbReference type="InterPro" id="IPR036259">
    <property type="entry name" value="MFS_trans_sf"/>
</dbReference>
<feature type="transmembrane region" description="Helical" evidence="5">
    <location>
        <begin position="187"/>
        <end position="207"/>
    </location>
</feature>
<evidence type="ECO:0000256" key="1">
    <source>
        <dbReference type="ARBA" id="ARBA00004141"/>
    </source>
</evidence>
<dbReference type="SUPFAM" id="SSF103473">
    <property type="entry name" value="MFS general substrate transporter"/>
    <property type="match status" value="1"/>
</dbReference>
<proteinExistence type="predicted"/>
<dbReference type="RefSeq" id="WP_143719785.1">
    <property type="nucleotide sequence ID" value="NZ_VKDB01000003.1"/>
</dbReference>
<feature type="domain" description="Major facilitator superfamily (MFS) profile" evidence="6">
    <location>
        <begin position="1"/>
        <end position="421"/>
    </location>
</feature>
<dbReference type="GO" id="GO:0022857">
    <property type="term" value="F:transmembrane transporter activity"/>
    <property type="evidence" value="ECO:0007669"/>
    <property type="project" value="InterPro"/>
</dbReference>
<reference evidence="7 8" key="1">
    <citation type="submission" date="2019-07" db="EMBL/GenBank/DDBJ databases">
        <title>Deinococcus detaillus sp. nov., isolated from humus soil in Antarctica.</title>
        <authorList>
            <person name="Zhang K."/>
        </authorList>
    </citation>
    <scope>NUCLEOTIDE SEQUENCE [LARGE SCALE GENOMIC DNA]</scope>
    <source>
        <strain evidence="7 8">H1</strain>
    </source>
</reference>
<evidence type="ECO:0000256" key="2">
    <source>
        <dbReference type="ARBA" id="ARBA00022692"/>
    </source>
</evidence>
<sequence length="431" mass="45628">MTLSSGPEAGAGFSSPKLPSPWTLSAFWFGTAFLWLVLLLILMPAEVVRFVGDADKGKYLGLLGGIGAVVALILPPIIGNYSDRIGKRLPLIRLGLIVNLAGLAVMGYAAAATEGLTGFWIYVFGFLLVQFGNNYATAPYSALVPELVPVAQRGRYSGVMGMLQAGGQLLGGVAALVIGLLKLPDVLSYGIIGVVLLISAMITLRGVPETQIKPNPEAHRQRMSIAQLFAYQPFLWVFITRALFALGQYSVQPFLQFYAGDVLHQKNPGTATSLLLMSIITASIVTALIGGRVSDRIGRKPVIYVAGSVMAVMAIALLFAPNFYVAVAIAMVFGLGFGAFSSVDWALGSDAMPSSRSYARDMGIWHVAFVGPQLIETPQGALLDWGNAQGGNLGYTIVFGIAAACFVLGVLLVRNVPETVKTHSAEATTKA</sequence>
<dbReference type="PROSITE" id="PS00216">
    <property type="entry name" value="SUGAR_TRANSPORT_1"/>
    <property type="match status" value="1"/>
</dbReference>
<evidence type="ECO:0000313" key="7">
    <source>
        <dbReference type="EMBL" id="TSA87241.1"/>
    </source>
</evidence>
<feature type="transmembrane region" description="Helical" evidence="5">
    <location>
        <begin position="159"/>
        <end position="181"/>
    </location>
</feature>
<keyword evidence="8" id="KW-1185">Reference proteome</keyword>